<evidence type="ECO:0000256" key="3">
    <source>
        <dbReference type="ARBA" id="ARBA00021310"/>
    </source>
</evidence>
<dbReference type="AlphaFoldDB" id="A0A5S9QBE4"/>
<dbReference type="Proteomes" id="UP000435877">
    <property type="component" value="Unassembled WGS sequence"/>
</dbReference>
<dbReference type="EMBL" id="CACSIM010000005">
    <property type="protein sequence ID" value="CAA0114633.1"/>
    <property type="molecule type" value="Genomic_DNA"/>
</dbReference>
<comment type="similarity">
    <text evidence="2 8">Belongs to the RecO family.</text>
</comment>
<dbReference type="Gene3D" id="1.20.1440.120">
    <property type="entry name" value="Recombination protein O, C-terminal domain"/>
    <property type="match status" value="1"/>
</dbReference>
<evidence type="ECO:0000256" key="8">
    <source>
        <dbReference type="HAMAP-Rule" id="MF_00201"/>
    </source>
</evidence>
<name>A0A5S9QBE4_9GAMM</name>
<keyword evidence="4 8" id="KW-0227">DNA damage</keyword>
<dbReference type="GO" id="GO:0006302">
    <property type="term" value="P:double-strand break repair"/>
    <property type="evidence" value="ECO:0007669"/>
    <property type="project" value="TreeGrafter"/>
</dbReference>
<evidence type="ECO:0000256" key="6">
    <source>
        <dbReference type="ARBA" id="ARBA00023204"/>
    </source>
</evidence>
<dbReference type="GO" id="GO:0043590">
    <property type="term" value="C:bacterial nucleoid"/>
    <property type="evidence" value="ECO:0007669"/>
    <property type="project" value="TreeGrafter"/>
</dbReference>
<dbReference type="InterPro" id="IPR037278">
    <property type="entry name" value="ARFGAP/RecO"/>
</dbReference>
<evidence type="ECO:0000259" key="9">
    <source>
        <dbReference type="Pfam" id="PF11967"/>
    </source>
</evidence>
<dbReference type="InterPro" id="IPR022572">
    <property type="entry name" value="DNA_rep/recomb_RecO_N"/>
</dbReference>
<dbReference type="GO" id="GO:0006310">
    <property type="term" value="P:DNA recombination"/>
    <property type="evidence" value="ECO:0007669"/>
    <property type="project" value="UniProtKB-UniRule"/>
</dbReference>
<dbReference type="EMBL" id="CACSIK010000001">
    <property type="protein sequence ID" value="CAA0087355.1"/>
    <property type="molecule type" value="Genomic_DNA"/>
</dbReference>
<accession>A0A5S9QBE4</accession>
<evidence type="ECO:0000256" key="2">
    <source>
        <dbReference type="ARBA" id="ARBA00007452"/>
    </source>
</evidence>
<dbReference type="PANTHER" id="PTHR33991">
    <property type="entry name" value="DNA REPAIR PROTEIN RECO"/>
    <property type="match status" value="1"/>
</dbReference>
<dbReference type="SUPFAM" id="SSF57863">
    <property type="entry name" value="ArfGap/RecO-like zinc finger"/>
    <property type="match status" value="1"/>
</dbReference>
<keyword evidence="6 8" id="KW-0234">DNA repair</keyword>
<protein>
    <recommendedName>
        <fullName evidence="3 8">DNA repair protein RecO</fullName>
    </recommendedName>
    <alternativeName>
        <fullName evidence="7 8">Recombination protein O</fullName>
    </alternativeName>
</protein>
<dbReference type="PANTHER" id="PTHR33991:SF1">
    <property type="entry name" value="DNA REPAIR PROTEIN RECO"/>
    <property type="match status" value="1"/>
</dbReference>
<evidence type="ECO:0000256" key="1">
    <source>
        <dbReference type="ARBA" id="ARBA00003065"/>
    </source>
</evidence>
<dbReference type="InterPro" id="IPR012340">
    <property type="entry name" value="NA-bd_OB-fold"/>
</dbReference>
<sequence length="245" mass="27283">MNRVDGAPCFVLHLRPYRDTSALVDFFSLDHGRFTCVVKGLRGAGRSRQQWRAALQIFNLVAVSWQGRGELKSLLSVQHQQSYSLTGRALFCGFYINELLERLLYRHDPHPDVFLHYTHCLDQLALNAPLEPVLRRFEFNLLASLGYAVNIATCANSHEPVKPDAYYRFDIGEGFFPVLENAPGLVLSGEAILRLAEEKFDGEVLVVAKKLSRQVLGVLLGDKPLQSRALFATGAISNKPSGAAE</sequence>
<dbReference type="NCBIfam" id="TIGR00613">
    <property type="entry name" value="reco"/>
    <property type="match status" value="1"/>
</dbReference>
<keyword evidence="12" id="KW-1185">Reference proteome</keyword>
<evidence type="ECO:0000256" key="7">
    <source>
        <dbReference type="ARBA" id="ARBA00033409"/>
    </source>
</evidence>
<proteinExistence type="inferred from homology"/>
<dbReference type="SUPFAM" id="SSF50249">
    <property type="entry name" value="Nucleic acid-binding proteins"/>
    <property type="match status" value="1"/>
</dbReference>
<dbReference type="Pfam" id="PF11967">
    <property type="entry name" value="RecO_N"/>
    <property type="match status" value="1"/>
</dbReference>
<reference evidence="12 13" key="1">
    <citation type="submission" date="2019-11" db="EMBL/GenBank/DDBJ databases">
        <authorList>
            <person name="Holert J."/>
        </authorList>
    </citation>
    <scope>NUCLEOTIDE SEQUENCE [LARGE SCALE GENOMIC DNA]</scope>
    <source>
        <strain evidence="11">BC3_2A</strain>
        <strain evidence="10">SB11_1A</strain>
    </source>
</reference>
<dbReference type="OrthoDB" id="9804792at2"/>
<dbReference type="Gene3D" id="2.40.50.140">
    <property type="entry name" value="Nucleic acid-binding proteins"/>
    <property type="match status" value="1"/>
</dbReference>
<evidence type="ECO:0000313" key="13">
    <source>
        <dbReference type="Proteomes" id="UP000439591"/>
    </source>
</evidence>
<comment type="function">
    <text evidence="1 8">Involved in DNA repair and RecF pathway recombination.</text>
</comment>
<evidence type="ECO:0000313" key="11">
    <source>
        <dbReference type="EMBL" id="CAA0114633.1"/>
    </source>
</evidence>
<feature type="domain" description="DNA replication/recombination mediator RecO N-terminal" evidence="9">
    <location>
        <begin position="8"/>
        <end position="80"/>
    </location>
</feature>
<dbReference type="RefSeq" id="WP_159267896.1">
    <property type="nucleotide sequence ID" value="NZ_CACSIK010000001.1"/>
</dbReference>
<dbReference type="InterPro" id="IPR042242">
    <property type="entry name" value="RecO_C"/>
</dbReference>
<evidence type="ECO:0000313" key="12">
    <source>
        <dbReference type="Proteomes" id="UP000435877"/>
    </source>
</evidence>
<dbReference type="HAMAP" id="MF_00201">
    <property type="entry name" value="RecO"/>
    <property type="match status" value="1"/>
</dbReference>
<evidence type="ECO:0000256" key="4">
    <source>
        <dbReference type="ARBA" id="ARBA00022763"/>
    </source>
</evidence>
<keyword evidence="5 8" id="KW-0233">DNA recombination</keyword>
<dbReference type="InterPro" id="IPR003717">
    <property type="entry name" value="RecO"/>
</dbReference>
<evidence type="ECO:0000256" key="5">
    <source>
        <dbReference type="ARBA" id="ARBA00023172"/>
    </source>
</evidence>
<evidence type="ECO:0000313" key="10">
    <source>
        <dbReference type="EMBL" id="CAA0087355.1"/>
    </source>
</evidence>
<gene>
    <name evidence="8 11" type="primary">recO</name>
    <name evidence="10" type="ORF">IHBHHGIJ_01287</name>
    <name evidence="11" type="ORF">KFEGEMFD_03027</name>
</gene>
<organism evidence="11 13">
    <name type="scientific">Zhongshania aliphaticivorans</name>
    <dbReference type="NCBI Taxonomy" id="1470434"/>
    <lineage>
        <taxon>Bacteria</taxon>
        <taxon>Pseudomonadati</taxon>
        <taxon>Pseudomonadota</taxon>
        <taxon>Gammaproteobacteria</taxon>
        <taxon>Cellvibrionales</taxon>
        <taxon>Spongiibacteraceae</taxon>
        <taxon>Zhongshania</taxon>
    </lineage>
</organism>
<dbReference type="Pfam" id="PF02565">
    <property type="entry name" value="RecO_C"/>
    <property type="match status" value="1"/>
</dbReference>
<dbReference type="Proteomes" id="UP000439591">
    <property type="component" value="Unassembled WGS sequence"/>
</dbReference>